<feature type="region of interest" description="Disordered" evidence="1">
    <location>
        <begin position="1"/>
        <end position="20"/>
    </location>
</feature>
<proteinExistence type="predicted"/>
<comment type="caution">
    <text evidence="2">The sequence shown here is derived from an EMBL/GenBank/DDBJ whole genome shotgun (WGS) entry which is preliminary data.</text>
</comment>
<reference evidence="2 3" key="1">
    <citation type="journal article" date="2020" name="Nature">
        <title>Six reference-quality genomes reveal evolution of bat adaptations.</title>
        <authorList>
            <person name="Jebb D."/>
            <person name="Huang Z."/>
            <person name="Pippel M."/>
            <person name="Hughes G.M."/>
            <person name="Lavrichenko K."/>
            <person name="Devanna P."/>
            <person name="Winkler S."/>
            <person name="Jermiin L.S."/>
            <person name="Skirmuntt E.C."/>
            <person name="Katzourakis A."/>
            <person name="Burkitt-Gray L."/>
            <person name="Ray D.A."/>
            <person name="Sullivan K.A.M."/>
            <person name="Roscito J.G."/>
            <person name="Kirilenko B.M."/>
            <person name="Davalos L.M."/>
            <person name="Corthals A.P."/>
            <person name="Power M.L."/>
            <person name="Jones G."/>
            <person name="Ransome R.D."/>
            <person name="Dechmann D.K.N."/>
            <person name="Locatelli A.G."/>
            <person name="Puechmaille S.J."/>
            <person name="Fedrigo O."/>
            <person name="Jarvis E.D."/>
            <person name="Hiller M."/>
            <person name="Vernes S.C."/>
            <person name="Myers E.W."/>
            <person name="Teeling E.C."/>
        </authorList>
    </citation>
    <scope>NUCLEOTIDE SEQUENCE [LARGE SCALE GENOMIC DNA]</scope>
    <source>
        <strain evidence="2">Bat1K_MPI-CBG_1</strain>
    </source>
</reference>
<name>A0A834DM71_9CHIR</name>
<accession>A0A834DM71</accession>
<organism evidence="2 3">
    <name type="scientific">Phyllostomus discolor</name>
    <name type="common">pale spear-nosed bat</name>
    <dbReference type="NCBI Taxonomy" id="89673"/>
    <lineage>
        <taxon>Eukaryota</taxon>
        <taxon>Metazoa</taxon>
        <taxon>Chordata</taxon>
        <taxon>Craniata</taxon>
        <taxon>Vertebrata</taxon>
        <taxon>Euteleostomi</taxon>
        <taxon>Mammalia</taxon>
        <taxon>Eutheria</taxon>
        <taxon>Laurasiatheria</taxon>
        <taxon>Chiroptera</taxon>
        <taxon>Yangochiroptera</taxon>
        <taxon>Phyllostomidae</taxon>
        <taxon>Phyllostominae</taxon>
        <taxon>Phyllostomus</taxon>
    </lineage>
</organism>
<evidence type="ECO:0000313" key="2">
    <source>
        <dbReference type="EMBL" id="KAF6086166.1"/>
    </source>
</evidence>
<evidence type="ECO:0000256" key="1">
    <source>
        <dbReference type="SAM" id="MobiDB-lite"/>
    </source>
</evidence>
<dbReference type="EMBL" id="JABVXQ010000011">
    <property type="protein sequence ID" value="KAF6086166.1"/>
    <property type="molecule type" value="Genomic_DNA"/>
</dbReference>
<protein>
    <submittedName>
        <fullName evidence="2">Uncharacterized protein</fullName>
    </submittedName>
</protein>
<evidence type="ECO:0000313" key="3">
    <source>
        <dbReference type="Proteomes" id="UP000664940"/>
    </source>
</evidence>
<dbReference type="Proteomes" id="UP000664940">
    <property type="component" value="Unassembled WGS sequence"/>
</dbReference>
<sequence length="128" mass="14497">MQSVSYFQAAPKRRTNAQSTDRTGALAVVYRSVPASARPEGLVSRQRRLLSVFYGVKRSERVIWGIFYKAQGIDAGKSRIILILSFFHGEDSRRPLLIDYCVKLDPFVVRGSFFCCIKCQNSTCHNCL</sequence>
<gene>
    <name evidence="2" type="ORF">HJG60_008372</name>
</gene>
<dbReference type="AlphaFoldDB" id="A0A834DM71"/>